<comment type="caution">
    <text evidence="2">The sequence shown here is derived from an EMBL/GenBank/DDBJ whole genome shotgun (WGS) entry which is preliminary data.</text>
</comment>
<accession>A0A813EAP5</accession>
<protein>
    <submittedName>
        <fullName evidence="2">Uncharacterized protein</fullName>
    </submittedName>
</protein>
<evidence type="ECO:0000313" key="2">
    <source>
        <dbReference type="EMBL" id="CAE8597441.1"/>
    </source>
</evidence>
<organism evidence="2 3">
    <name type="scientific">Polarella glacialis</name>
    <name type="common">Dinoflagellate</name>
    <dbReference type="NCBI Taxonomy" id="89957"/>
    <lineage>
        <taxon>Eukaryota</taxon>
        <taxon>Sar</taxon>
        <taxon>Alveolata</taxon>
        <taxon>Dinophyceae</taxon>
        <taxon>Suessiales</taxon>
        <taxon>Suessiaceae</taxon>
        <taxon>Polarella</taxon>
    </lineage>
</organism>
<sequence length="310" mass="33616">MSTNSSDGIDISRKPNETDHMQRIIARDLSWKLATTTSATVTMQSKDAPAGGSKTPPARLLRDLEQVMQVVGGPHSHRKVDKYWPLASFEGGKEAASRSVIDMVVFEVCRRLGLRASQEAALSEWSPSAPVPGVADYLLLRLCNVQSARNKAITDDDSVVTHGVQEDNNDINNNDNNSNNNNNENKWSPVAVVEAKRCLPSAPAAAWAELFTAGAAQTAAFLDGLSCAEYPSCGSGPLVGIVTDGRRWLLLDVQKQQQQCYANRVAIQLWPGGCAVLEMSDPSKLALLLAFTEERLKDHSASTKANNKKE</sequence>
<dbReference type="EMBL" id="CAJNNV010009492">
    <property type="protein sequence ID" value="CAE8597441.1"/>
    <property type="molecule type" value="Genomic_DNA"/>
</dbReference>
<dbReference type="Proteomes" id="UP000654075">
    <property type="component" value="Unassembled WGS sequence"/>
</dbReference>
<feature type="compositionally biased region" description="Low complexity" evidence="1">
    <location>
        <begin position="170"/>
        <end position="185"/>
    </location>
</feature>
<gene>
    <name evidence="2" type="ORF">PGLA1383_LOCUS15885</name>
</gene>
<dbReference type="AlphaFoldDB" id="A0A813EAP5"/>
<keyword evidence="3" id="KW-1185">Reference proteome</keyword>
<evidence type="ECO:0000313" key="3">
    <source>
        <dbReference type="Proteomes" id="UP000654075"/>
    </source>
</evidence>
<name>A0A813EAP5_POLGL</name>
<evidence type="ECO:0000256" key="1">
    <source>
        <dbReference type="SAM" id="MobiDB-lite"/>
    </source>
</evidence>
<reference evidence="2" key="1">
    <citation type="submission" date="2021-02" db="EMBL/GenBank/DDBJ databases">
        <authorList>
            <person name="Dougan E. K."/>
            <person name="Rhodes N."/>
            <person name="Thang M."/>
            <person name="Chan C."/>
        </authorList>
    </citation>
    <scope>NUCLEOTIDE SEQUENCE</scope>
</reference>
<proteinExistence type="predicted"/>
<feature type="region of interest" description="Disordered" evidence="1">
    <location>
        <begin position="156"/>
        <end position="185"/>
    </location>
</feature>